<keyword evidence="3" id="KW-1185">Reference proteome</keyword>
<comment type="caution">
    <text evidence="2">The sequence shown here is derived from an EMBL/GenBank/DDBJ whole genome shotgun (WGS) entry which is preliminary data.</text>
</comment>
<dbReference type="Proteomes" id="UP000321230">
    <property type="component" value="Unassembled WGS sequence"/>
</dbReference>
<evidence type="ECO:0000256" key="1">
    <source>
        <dbReference type="SAM" id="SignalP"/>
    </source>
</evidence>
<keyword evidence="1" id="KW-0732">Signal</keyword>
<feature type="signal peptide" evidence="1">
    <location>
        <begin position="1"/>
        <end position="24"/>
    </location>
</feature>
<feature type="chain" id="PRO_5021756990" evidence="1">
    <location>
        <begin position="25"/>
        <end position="145"/>
    </location>
</feature>
<sequence length="145" mass="15709">MEVVMKLLPLSAALAFCVATPAFASSQETVFPFEPATVTLHGTLLSVPCQTPDTVRSGKCPSLRLHLSHPATVRNGNGPDRYAVHQQDFDLLIDNPPTIRPGPDGHVWSSPSELADHQVIAVGQLMRPANHSEPVRLHVRALEPN</sequence>
<evidence type="ECO:0000313" key="3">
    <source>
        <dbReference type="Proteomes" id="UP000321230"/>
    </source>
</evidence>
<proteinExistence type="predicted"/>
<dbReference type="EMBL" id="BJUZ01000002">
    <property type="protein sequence ID" value="GEK93725.1"/>
    <property type="molecule type" value="Genomic_DNA"/>
</dbReference>
<name>A0A511AZU5_9PROT</name>
<gene>
    <name evidence="2" type="ORF">GWA01_14950</name>
</gene>
<dbReference type="AlphaFoldDB" id="A0A511AZU5"/>
<reference evidence="2 3" key="1">
    <citation type="submission" date="2019-07" db="EMBL/GenBank/DDBJ databases">
        <title>Whole genome shotgun sequence of Gluconobacter wancherniae NBRC 103581.</title>
        <authorList>
            <person name="Hosoyama A."/>
            <person name="Uohara A."/>
            <person name="Ohji S."/>
            <person name="Ichikawa N."/>
        </authorList>
    </citation>
    <scope>NUCLEOTIDE SEQUENCE [LARGE SCALE GENOMIC DNA]</scope>
    <source>
        <strain evidence="2 3">NBRC 103581</strain>
    </source>
</reference>
<evidence type="ECO:0000313" key="2">
    <source>
        <dbReference type="EMBL" id="GEK93725.1"/>
    </source>
</evidence>
<protein>
    <submittedName>
        <fullName evidence="2">Uncharacterized protein</fullName>
    </submittedName>
</protein>
<accession>A0A511AZU5</accession>
<organism evidence="2 3">
    <name type="scientific">Gluconobacter wancherniae NBRC 103581</name>
    <dbReference type="NCBI Taxonomy" id="656744"/>
    <lineage>
        <taxon>Bacteria</taxon>
        <taxon>Pseudomonadati</taxon>
        <taxon>Pseudomonadota</taxon>
        <taxon>Alphaproteobacteria</taxon>
        <taxon>Acetobacterales</taxon>
        <taxon>Acetobacteraceae</taxon>
        <taxon>Gluconobacter</taxon>
    </lineage>
</organism>